<organism evidence="2 3">
    <name type="scientific">Methanosphaera stadtmanae</name>
    <dbReference type="NCBI Taxonomy" id="2317"/>
    <lineage>
        <taxon>Archaea</taxon>
        <taxon>Methanobacteriati</taxon>
        <taxon>Methanobacteriota</taxon>
        <taxon>Methanomada group</taxon>
        <taxon>Methanobacteria</taxon>
        <taxon>Methanobacteriales</taxon>
        <taxon>Methanobacteriaceae</taxon>
        <taxon>Methanosphaera</taxon>
    </lineage>
</organism>
<dbReference type="RefSeq" id="WP_112149599.1">
    <property type="nucleotide sequence ID" value="NZ_NGJK01000060.1"/>
</dbReference>
<evidence type="ECO:0008006" key="4">
    <source>
        <dbReference type="Google" id="ProtNLM"/>
    </source>
</evidence>
<evidence type="ECO:0000256" key="1">
    <source>
        <dbReference type="SAM" id="Phobius"/>
    </source>
</evidence>
<sequence length="361" mass="40620">MDDKENIKININQNPIYDDTQNIYHHIHNIKVSVNEKSIEKQKAENNIFNINKYFAAAILSVFIYVACALTAQVQLADIITIEVPLTILLSLLLTYLMLSNHVKEGYCGYTIVAILLFFVNPSYTFIVLVTELSQAIIDCTVKIFTNKHDFSVFNEEKHNLSKSDHIINFFHRIKYHLLLSVIFFVAFTLFSYFYPSVFQSLIIPAYQGMQEGVQSGTVELATTPLFINNFSVAFRMFISGICLSIPNIYLLIYNGLLIGFTGSQLPISYFLSFTVPHGILELTAVMLAGGAGFKVTQAILNLFNGLTLRKEISFSKFMVVSLKMILDSIVIMVVVFVLLMIAAYVEANLTIPIGRTLLGI</sequence>
<reference evidence="2 3" key="1">
    <citation type="submission" date="2017-05" db="EMBL/GenBank/DDBJ databases">
        <title>Host range expansion of the Methanosphaera genus to humans and monogastric animals involves recent and extensive reduction in genome content.</title>
        <authorList>
            <person name="Hoedt E.C."/>
            <person name="Volmer J.G."/>
            <person name="Parks D.H."/>
            <person name="Rosewarne C.P."/>
            <person name="Denman S.E."/>
            <person name="Mcsweeney C.S."/>
            <person name="O Cuiv P."/>
            <person name="Hugenholtz P."/>
            <person name="Tyson G.W."/>
            <person name="Morrison M."/>
        </authorList>
    </citation>
    <scope>NUCLEOTIDE SEQUENCE [LARGE SCALE GENOMIC DNA]</scope>
    <source>
        <strain evidence="2 3">PA5</strain>
    </source>
</reference>
<feature type="transmembrane region" description="Helical" evidence="1">
    <location>
        <begin position="251"/>
        <end position="272"/>
    </location>
</feature>
<gene>
    <name evidence="2" type="ORF">CA615_04805</name>
</gene>
<keyword evidence="1" id="KW-1133">Transmembrane helix</keyword>
<dbReference type="InterPro" id="IPR002798">
    <property type="entry name" value="SpoIIM-like"/>
</dbReference>
<keyword evidence="1" id="KW-0812">Transmembrane</keyword>
<evidence type="ECO:0000313" key="2">
    <source>
        <dbReference type="EMBL" id="RAP02959.1"/>
    </source>
</evidence>
<dbReference type="Proteomes" id="UP000248557">
    <property type="component" value="Unassembled WGS sequence"/>
</dbReference>
<feature type="transmembrane region" description="Helical" evidence="1">
    <location>
        <begin position="284"/>
        <end position="304"/>
    </location>
</feature>
<name>A0A328Q831_9EURY</name>
<dbReference type="AlphaFoldDB" id="A0A328Q831"/>
<dbReference type="Pfam" id="PF01944">
    <property type="entry name" value="SpoIIM"/>
    <property type="match status" value="1"/>
</dbReference>
<comment type="caution">
    <text evidence="2">The sequence shown here is derived from an EMBL/GenBank/DDBJ whole genome shotgun (WGS) entry which is preliminary data.</text>
</comment>
<protein>
    <recommendedName>
        <fullName evidence="4">Stage II sporulation protein M</fullName>
    </recommendedName>
</protein>
<dbReference type="EMBL" id="NGJK01000060">
    <property type="protein sequence ID" value="RAP02959.1"/>
    <property type="molecule type" value="Genomic_DNA"/>
</dbReference>
<accession>A0A328Q831</accession>
<keyword evidence="1" id="KW-0472">Membrane</keyword>
<feature type="transmembrane region" description="Helical" evidence="1">
    <location>
        <begin position="79"/>
        <end position="98"/>
    </location>
</feature>
<feature type="transmembrane region" description="Helical" evidence="1">
    <location>
        <begin position="325"/>
        <end position="346"/>
    </location>
</feature>
<feature type="transmembrane region" description="Helical" evidence="1">
    <location>
        <begin position="54"/>
        <end position="72"/>
    </location>
</feature>
<proteinExistence type="predicted"/>
<feature type="transmembrane region" description="Helical" evidence="1">
    <location>
        <begin position="110"/>
        <end position="130"/>
    </location>
</feature>
<dbReference type="PANTHER" id="PTHR35337:SF1">
    <property type="entry name" value="SLR1478 PROTEIN"/>
    <property type="match status" value="1"/>
</dbReference>
<dbReference type="PANTHER" id="PTHR35337">
    <property type="entry name" value="SLR1478 PROTEIN"/>
    <property type="match status" value="1"/>
</dbReference>
<evidence type="ECO:0000313" key="3">
    <source>
        <dbReference type="Proteomes" id="UP000248557"/>
    </source>
</evidence>
<feature type="transmembrane region" description="Helical" evidence="1">
    <location>
        <begin position="176"/>
        <end position="195"/>
    </location>
</feature>